<feature type="compositionally biased region" description="Polar residues" evidence="3">
    <location>
        <begin position="589"/>
        <end position="599"/>
    </location>
</feature>
<keyword evidence="5" id="KW-0436">Ligase</keyword>
<dbReference type="GO" id="GO:0046330">
    <property type="term" value="P:positive regulation of JNK cascade"/>
    <property type="evidence" value="ECO:0007669"/>
    <property type="project" value="TreeGrafter"/>
</dbReference>
<evidence type="ECO:0000259" key="4">
    <source>
        <dbReference type="PROSITE" id="PS50002"/>
    </source>
</evidence>
<feature type="compositionally biased region" description="Polar residues" evidence="3">
    <location>
        <begin position="548"/>
        <end position="578"/>
    </location>
</feature>
<feature type="region of interest" description="Disordered" evidence="3">
    <location>
        <begin position="494"/>
        <end position="519"/>
    </location>
</feature>
<dbReference type="SUPFAM" id="SSF50044">
    <property type="entry name" value="SH3-domain"/>
    <property type="match status" value="3"/>
</dbReference>
<evidence type="ECO:0000313" key="5">
    <source>
        <dbReference type="EMBL" id="CAH2277074.1"/>
    </source>
</evidence>
<dbReference type="Pfam" id="PF00018">
    <property type="entry name" value="SH3_1"/>
    <property type="match status" value="2"/>
</dbReference>
<dbReference type="GO" id="GO:0061630">
    <property type="term" value="F:ubiquitin protein ligase activity"/>
    <property type="evidence" value="ECO:0007669"/>
    <property type="project" value="TreeGrafter"/>
</dbReference>
<dbReference type="InterPro" id="IPR001452">
    <property type="entry name" value="SH3_domain"/>
</dbReference>
<evidence type="ECO:0000256" key="2">
    <source>
        <dbReference type="PROSITE-ProRule" id="PRU00192"/>
    </source>
</evidence>
<dbReference type="PROSITE" id="PS50002">
    <property type="entry name" value="SH3"/>
    <property type="match status" value="3"/>
</dbReference>
<feature type="domain" description="SH3" evidence="4">
    <location>
        <begin position="80"/>
        <end position="145"/>
    </location>
</feature>
<feature type="compositionally biased region" description="Polar residues" evidence="3">
    <location>
        <begin position="404"/>
        <end position="416"/>
    </location>
</feature>
<reference evidence="5" key="1">
    <citation type="submission" date="2022-03" db="EMBL/GenBank/DDBJ databases">
        <authorList>
            <person name="Alioto T."/>
            <person name="Alioto T."/>
            <person name="Gomez Garrido J."/>
        </authorList>
    </citation>
    <scope>NUCLEOTIDE SEQUENCE</scope>
</reference>
<dbReference type="PANTHER" id="PTHR14167:SF60">
    <property type="entry name" value="E3 UBIQUITIN-PROTEIN LIGASE SH3RF2"/>
    <property type="match status" value="1"/>
</dbReference>
<feature type="compositionally biased region" description="Polar residues" evidence="3">
    <location>
        <begin position="494"/>
        <end position="503"/>
    </location>
</feature>
<feature type="domain" description="SH3" evidence="4">
    <location>
        <begin position="270"/>
        <end position="331"/>
    </location>
</feature>
<keyword evidence="6" id="KW-1185">Reference proteome</keyword>
<name>A0AAD1RSN3_PELCU</name>
<dbReference type="SMART" id="SM00326">
    <property type="entry name" value="SH3"/>
    <property type="match status" value="3"/>
</dbReference>
<sequence>MCFRRHKAVSKSKPVQFHKMPCAKALSNYRGRAPTDLTFDKGDIIVLHRQLDDNWYHGEINGDSGFFPASSVKVLRSIEQPPALCKALYNFELKDKDKGENKNCLTFLKGDIINVIRRVDDNWAEGKLGDKVGIFPLLFVEFNDTAKKLLESNKSKQNNLNNTPSQSKKSHSKTKNSESSTIRRIPEGRRKSLRPFSITNALNTFNKMVHSPIHHQIPEISTPVLISSSNPDVIMKSVAISNSPVKVNAVYYTTGTGSPSVAIPNSQQSILANMYVVLHPYTANSPEQINLKKGEGVRVLGKFQDGWLRGVSLMTGKIGIFPSHCVNPIYRRSSNSQDPRTQSYPTAWISSNASVSSQSSVSDFVPTKPLRSFSAPSTMADPLKKIPNASSAMVPISQRKRNSIKSGASLQKSPQGNPLAVAITSNNRSPSSTAQPQVFSSASFSGAAIGAETWSRQNPCDTLSFPKKNVDRRRYSAASSVFFECKDFSNKSETASKSFTSAPPSILVKPDTPKGGSEKQVKTVRFMNFSPPTLRRQSFQFPERKNDQTTNVSTKQEAALTQESLLPTTQRTSSSSAQPEVKRVPISRNMINDPTLSTQSAVSSLSRRASADYTKRWSAIYHTQDVLSS</sequence>
<accession>A0AAD1RSN3</accession>
<feature type="region of interest" description="Disordered" evidence="3">
    <location>
        <begin position="537"/>
        <end position="608"/>
    </location>
</feature>
<dbReference type="GO" id="GO:0008157">
    <property type="term" value="F:protein phosphatase 1 binding"/>
    <property type="evidence" value="ECO:0007669"/>
    <property type="project" value="TreeGrafter"/>
</dbReference>
<evidence type="ECO:0000256" key="1">
    <source>
        <dbReference type="ARBA" id="ARBA00022443"/>
    </source>
</evidence>
<dbReference type="Pfam" id="PF07653">
    <property type="entry name" value="SH3_2"/>
    <property type="match status" value="1"/>
</dbReference>
<evidence type="ECO:0000313" key="6">
    <source>
        <dbReference type="Proteomes" id="UP001295444"/>
    </source>
</evidence>
<dbReference type="GO" id="GO:0043066">
    <property type="term" value="P:negative regulation of apoptotic process"/>
    <property type="evidence" value="ECO:0007669"/>
    <property type="project" value="TreeGrafter"/>
</dbReference>
<gene>
    <name evidence="5" type="ORF">PECUL_23A028478</name>
</gene>
<dbReference type="GO" id="GO:0016874">
    <property type="term" value="F:ligase activity"/>
    <property type="evidence" value="ECO:0007669"/>
    <property type="project" value="UniProtKB-KW"/>
</dbReference>
<keyword evidence="1 2" id="KW-0728">SH3 domain</keyword>
<feature type="region of interest" description="Disordered" evidence="3">
    <location>
        <begin position="153"/>
        <end position="189"/>
    </location>
</feature>
<dbReference type="Gene3D" id="2.30.30.40">
    <property type="entry name" value="SH3 Domains"/>
    <property type="match status" value="3"/>
</dbReference>
<proteinExistence type="predicted"/>
<organism evidence="5 6">
    <name type="scientific">Pelobates cultripes</name>
    <name type="common">Western spadefoot toad</name>
    <dbReference type="NCBI Taxonomy" id="61616"/>
    <lineage>
        <taxon>Eukaryota</taxon>
        <taxon>Metazoa</taxon>
        <taxon>Chordata</taxon>
        <taxon>Craniata</taxon>
        <taxon>Vertebrata</taxon>
        <taxon>Euteleostomi</taxon>
        <taxon>Amphibia</taxon>
        <taxon>Batrachia</taxon>
        <taxon>Anura</taxon>
        <taxon>Pelobatoidea</taxon>
        <taxon>Pelobatidae</taxon>
        <taxon>Pelobates</taxon>
    </lineage>
</organism>
<dbReference type="InterPro" id="IPR050384">
    <property type="entry name" value="Endophilin_SH3RF"/>
</dbReference>
<dbReference type="FunFam" id="2.30.30.40:FF:000063">
    <property type="entry name" value="Putative E3 ubiquitin-protein ligase SH3RF1"/>
    <property type="match status" value="1"/>
</dbReference>
<protein>
    <submittedName>
        <fullName evidence="5">E3 ubiquitin- ligase SH3RF2 isoform X1</fullName>
    </submittedName>
</protein>
<dbReference type="GO" id="GO:0005654">
    <property type="term" value="C:nucleoplasm"/>
    <property type="evidence" value="ECO:0007669"/>
    <property type="project" value="TreeGrafter"/>
</dbReference>
<dbReference type="GO" id="GO:0016567">
    <property type="term" value="P:protein ubiquitination"/>
    <property type="evidence" value="ECO:0007669"/>
    <property type="project" value="TreeGrafter"/>
</dbReference>
<feature type="compositionally biased region" description="Polar residues" evidence="3">
    <location>
        <begin position="155"/>
        <end position="167"/>
    </location>
</feature>
<feature type="domain" description="SH3" evidence="4">
    <location>
        <begin position="18"/>
        <end position="77"/>
    </location>
</feature>
<dbReference type="Proteomes" id="UP001295444">
    <property type="component" value="Chromosome 03"/>
</dbReference>
<evidence type="ECO:0000256" key="3">
    <source>
        <dbReference type="SAM" id="MobiDB-lite"/>
    </source>
</evidence>
<dbReference type="InterPro" id="IPR036028">
    <property type="entry name" value="SH3-like_dom_sf"/>
</dbReference>
<feature type="region of interest" description="Disordered" evidence="3">
    <location>
        <begin position="397"/>
        <end position="417"/>
    </location>
</feature>
<dbReference type="EMBL" id="OW240914">
    <property type="protein sequence ID" value="CAH2277074.1"/>
    <property type="molecule type" value="Genomic_DNA"/>
</dbReference>
<dbReference type="AlphaFoldDB" id="A0AAD1RSN3"/>
<dbReference type="PANTHER" id="PTHR14167">
    <property type="entry name" value="SH3 DOMAIN-CONTAINING"/>
    <property type="match status" value="1"/>
</dbReference>
<dbReference type="GO" id="GO:0032436">
    <property type="term" value="P:positive regulation of proteasomal ubiquitin-dependent protein catabolic process"/>
    <property type="evidence" value="ECO:0007669"/>
    <property type="project" value="TreeGrafter"/>
</dbReference>